<dbReference type="SUPFAM" id="SSF53474">
    <property type="entry name" value="alpha/beta-Hydrolases"/>
    <property type="match status" value="1"/>
</dbReference>
<evidence type="ECO:0000259" key="3">
    <source>
        <dbReference type="Pfam" id="PF16640"/>
    </source>
</evidence>
<feature type="signal peptide" evidence="2">
    <location>
        <begin position="1"/>
        <end position="34"/>
    </location>
</feature>
<evidence type="ECO:0000256" key="1">
    <source>
        <dbReference type="SAM" id="MobiDB-lite"/>
    </source>
</evidence>
<organism evidence="4 5">
    <name type="scientific">Nocardioides conyzicola</name>
    <dbReference type="NCBI Taxonomy" id="1651781"/>
    <lineage>
        <taxon>Bacteria</taxon>
        <taxon>Bacillati</taxon>
        <taxon>Actinomycetota</taxon>
        <taxon>Actinomycetes</taxon>
        <taxon>Propionibacteriales</taxon>
        <taxon>Nocardioidaceae</taxon>
        <taxon>Nocardioides</taxon>
    </lineage>
</organism>
<comment type="caution">
    <text evidence="4">The sequence shown here is derived from an EMBL/GenBank/DDBJ whole genome shotgun (WGS) entry which is preliminary data.</text>
</comment>
<evidence type="ECO:0000256" key="2">
    <source>
        <dbReference type="SAM" id="SignalP"/>
    </source>
</evidence>
<feature type="domain" description="Bacterial Ig-like" evidence="3">
    <location>
        <begin position="1249"/>
        <end position="1333"/>
    </location>
</feature>
<dbReference type="Gene3D" id="3.40.50.1820">
    <property type="entry name" value="alpha/beta hydrolase"/>
    <property type="match status" value="1"/>
</dbReference>
<evidence type="ECO:0000313" key="4">
    <source>
        <dbReference type="EMBL" id="GAA4702697.1"/>
    </source>
</evidence>
<dbReference type="InterPro" id="IPR029058">
    <property type="entry name" value="AB_hydrolase_fold"/>
</dbReference>
<proteinExistence type="predicted"/>
<dbReference type="Gene3D" id="2.60.40.10">
    <property type="entry name" value="Immunoglobulins"/>
    <property type="match status" value="3"/>
</dbReference>
<feature type="region of interest" description="Disordered" evidence="1">
    <location>
        <begin position="111"/>
        <end position="132"/>
    </location>
</feature>
<feature type="compositionally biased region" description="Polar residues" evidence="1">
    <location>
        <begin position="111"/>
        <end position="124"/>
    </location>
</feature>
<name>A0ABP8XA89_9ACTN</name>
<keyword evidence="2" id="KW-0732">Signal</keyword>
<dbReference type="SUPFAM" id="SSF141072">
    <property type="entry name" value="CalX-like"/>
    <property type="match status" value="1"/>
</dbReference>
<dbReference type="RefSeq" id="WP_345521110.1">
    <property type="nucleotide sequence ID" value="NZ_BAABKM010000002.1"/>
</dbReference>
<dbReference type="InterPro" id="IPR032109">
    <property type="entry name" value="Big_3_5"/>
</dbReference>
<sequence>MRSPLRALRHAAVVSTSAGLVVSGLLFTAPTATADPGLASGPDWSISAVPAGLQVTLELDDPLPMVDDAPTLLVDGVSYGVATESADGTTLSVITSDRSVLGADDVELGWSSGSASQSTPTDSPVTAKAPKPLKAMSRSAAKALLDDPSAAGTYSYTEDDYDFGDAAIPMAGIGGIRGEMTGRVYLPTTGGARPTVILLHGRHSSCSGGSWPCAAGRFEIPSYKGYDALGQNLATHGYAVVSISANAINANDAGLTLDNGALARGQLVIDSLKMLKQANAGEPVSYHDAALNQDLTLDQALASTTADASGSVPTGTLTAADLVGRFDLSDVGLMGHSRGGEGVVSAVTLNQALAEPFGIKSVLPLAPVDFGRMTVKDIPMLVMLPYCDGDVSNQQGQHFSDDSRYAFGDSVLRSTVWVMGADHNFFNTTWTPGAYPYATSDDWSPTGTSTKSDTVCSTAVAGNQRLSAADQYATGAAVMAAWFRLTLGGENALLPMFDGTTKPTLPSVPAADLRTIATAPAGARADINRFVTDGPAVTAIGSSTVGVCASAAGRTLPQSLPACATASTVRSTSAMPHWTPANFAPNVPASPMTRYTWTATSGTSASRITVRVPAAARNASAYQALTFNTAPDEAVVTGTDLTITVVDSAGATWSTLASAVNPLAVNRMPISGSTTLNKIVLQQVSIPVSSMTGINTADIREVRFAGANGADATATGGVYLTDLAFTNSSIGTPVVVGSSPTINVDPTSVEEGDTADTKSIAVYLTKPVDKTVSGYLTVIGSTASTGKAGLVGAKVTFAPGQTCQAVTVPTYGDITAPGTLLTNFKAAVSNPQGVITGSNAFNNLTVRDDDRGSGATPVTLAPAVGAQGDVCAEYAAKSVVGELATTDAEPAPGDKVTLTGTGFRSGESVAFTSGGSTLGSVIADASGTATFVEELAKDAVLGAFPVKAVGAGSGRTEKVDLSVLAPTETSLALSPETPGIKDPVTLTATVSGADTNGTVEFFDGETSLGSADVVEGVASLEVPAGFLAGPHSLTAVFGKTATADSSTSQLIAFTLTKGATTTMLQLSAPSTTYGTGATGTVTVEGADSGSVTVAYGDTEKELTLDESGVATFALPADLAVGSYTVTAAYAGTDELAAGEPATATYEVTKIPTSTSVQLSASSTKYGTGATGTVTVSGADAGTVTVAYDGTSTEVALSDAGVATFALPADLAVGSHPVTATYSGTATLAAGSPVSATYSVTKASTKTTATAPKSVVSGKKVTVKVTVKGVAGVAKPGGKVKVAYGSHQLTGTLSGAGTVSVPVKLTGKGATKIKVTYGGDSKYLTSTDTVTVKVVKK</sequence>
<keyword evidence="5" id="KW-1185">Reference proteome</keyword>
<feature type="domain" description="Bacterial Ig-like" evidence="3">
    <location>
        <begin position="1158"/>
        <end position="1239"/>
    </location>
</feature>
<dbReference type="Gene3D" id="2.60.40.2030">
    <property type="match status" value="1"/>
</dbReference>
<dbReference type="Proteomes" id="UP001499974">
    <property type="component" value="Unassembled WGS sequence"/>
</dbReference>
<dbReference type="InterPro" id="IPR038081">
    <property type="entry name" value="CalX-like_sf"/>
</dbReference>
<dbReference type="Pfam" id="PF16640">
    <property type="entry name" value="Big_3_5"/>
    <property type="match status" value="3"/>
</dbReference>
<feature type="domain" description="Bacterial Ig-like" evidence="3">
    <location>
        <begin position="973"/>
        <end position="1054"/>
    </location>
</feature>
<protein>
    <recommendedName>
        <fullName evidence="3">Bacterial Ig-like domain-containing protein</fullName>
    </recommendedName>
</protein>
<gene>
    <name evidence="4" type="ORF">GCM10023349_20020</name>
</gene>
<accession>A0ABP8XA89</accession>
<dbReference type="EMBL" id="BAABKM010000002">
    <property type="protein sequence ID" value="GAA4702697.1"/>
    <property type="molecule type" value="Genomic_DNA"/>
</dbReference>
<evidence type="ECO:0000313" key="5">
    <source>
        <dbReference type="Proteomes" id="UP001499974"/>
    </source>
</evidence>
<dbReference type="InterPro" id="IPR013783">
    <property type="entry name" value="Ig-like_fold"/>
</dbReference>
<reference evidence="5" key="1">
    <citation type="journal article" date="2019" name="Int. J. Syst. Evol. Microbiol.">
        <title>The Global Catalogue of Microorganisms (GCM) 10K type strain sequencing project: providing services to taxonomists for standard genome sequencing and annotation.</title>
        <authorList>
            <consortium name="The Broad Institute Genomics Platform"/>
            <consortium name="The Broad Institute Genome Sequencing Center for Infectious Disease"/>
            <person name="Wu L."/>
            <person name="Ma J."/>
        </authorList>
    </citation>
    <scope>NUCLEOTIDE SEQUENCE [LARGE SCALE GENOMIC DNA]</scope>
    <source>
        <strain evidence="5">JCM 18531</strain>
    </source>
</reference>
<feature type="chain" id="PRO_5047516669" description="Bacterial Ig-like domain-containing protein" evidence="2">
    <location>
        <begin position="35"/>
        <end position="1336"/>
    </location>
</feature>